<protein>
    <submittedName>
        <fullName evidence="7">GTP-binding DUF697 domain-containing protein</fullName>
    </submittedName>
</protein>
<reference evidence="7" key="1">
    <citation type="submission" date="2022-10" db="EMBL/GenBank/DDBJ databases">
        <title>The WGS of Solirubrobacter ginsenosidimutans DSM 21036.</title>
        <authorList>
            <person name="Jiang Z."/>
        </authorList>
    </citation>
    <scope>NUCLEOTIDE SEQUENCE</scope>
    <source>
        <strain evidence="7">DSM 21036</strain>
    </source>
</reference>
<feature type="compositionally biased region" description="Basic and acidic residues" evidence="5">
    <location>
        <begin position="1"/>
        <end position="56"/>
    </location>
</feature>
<evidence type="ECO:0000256" key="4">
    <source>
        <dbReference type="ARBA" id="ARBA00023136"/>
    </source>
</evidence>
<dbReference type="Pfam" id="PF01926">
    <property type="entry name" value="MMR_HSR1"/>
    <property type="match status" value="1"/>
</dbReference>
<evidence type="ECO:0000256" key="1">
    <source>
        <dbReference type="ARBA" id="ARBA00004141"/>
    </source>
</evidence>
<name>A0A9X3MXG5_9ACTN</name>
<evidence type="ECO:0000256" key="5">
    <source>
        <dbReference type="SAM" id="MobiDB-lite"/>
    </source>
</evidence>
<evidence type="ECO:0000256" key="2">
    <source>
        <dbReference type="ARBA" id="ARBA00022692"/>
    </source>
</evidence>
<organism evidence="7 8">
    <name type="scientific">Solirubrobacter ginsenosidimutans</name>
    <dbReference type="NCBI Taxonomy" id="490573"/>
    <lineage>
        <taxon>Bacteria</taxon>
        <taxon>Bacillati</taxon>
        <taxon>Actinomycetota</taxon>
        <taxon>Thermoleophilia</taxon>
        <taxon>Solirubrobacterales</taxon>
        <taxon>Solirubrobacteraceae</taxon>
        <taxon>Solirubrobacter</taxon>
    </lineage>
</organism>
<dbReference type="InterPro" id="IPR027417">
    <property type="entry name" value="P-loop_NTPase"/>
</dbReference>
<accession>A0A9X3MXG5</accession>
<keyword evidence="3" id="KW-1133">Transmembrane helix</keyword>
<evidence type="ECO:0000256" key="3">
    <source>
        <dbReference type="ARBA" id="ARBA00022989"/>
    </source>
</evidence>
<evidence type="ECO:0000313" key="7">
    <source>
        <dbReference type="EMBL" id="MDA0163421.1"/>
    </source>
</evidence>
<comment type="subcellular location">
    <subcellularLocation>
        <location evidence="1">Membrane</location>
        <topology evidence="1">Multi-pass membrane protein</topology>
    </subcellularLocation>
</comment>
<feature type="domain" description="G" evidence="6">
    <location>
        <begin position="81"/>
        <end position="199"/>
    </location>
</feature>
<dbReference type="RefSeq" id="WP_270042665.1">
    <property type="nucleotide sequence ID" value="NZ_JAPDOD010000024.1"/>
</dbReference>
<dbReference type="GO" id="GO:0005829">
    <property type="term" value="C:cytosol"/>
    <property type="evidence" value="ECO:0007669"/>
    <property type="project" value="TreeGrafter"/>
</dbReference>
<evidence type="ECO:0000313" key="8">
    <source>
        <dbReference type="Proteomes" id="UP001149140"/>
    </source>
</evidence>
<dbReference type="GO" id="GO:0005525">
    <property type="term" value="F:GTP binding"/>
    <property type="evidence" value="ECO:0007669"/>
    <property type="project" value="InterPro"/>
</dbReference>
<sequence>MSRQDRREQAGRIARGTRDWAGRTGEDVADRLGRAWGAVRDRNAGKPELEPPQRDDADLDDDALFSRDRRREAEKLGHANILVIGQTGVGKSTLINAIFRKPLAATATGRPVTKVVQRFEDPDVPVTLYDTKGVELGDSKRTIIRDYKRLIAKHRKGPPEEHIHLLWYCMDAGQTRVEDYDVEIMRELAEEVPVILVFTQVIDEERADGLAAAVRDANLALVGNHPVRTLAQPRTIGAQTLPTRGLEELVRLTNDILPEAVRRAFVNAQGVVIELKVDQARAVVVAASAAAAGAAAAPVPMADAMLLRPIQLGMLAGVTAIFGIELSNHQARDLLKAAIGQGSMERAGKKLVRELSARMPGGNVINAAVAGTLTGALGEAYVRLCAEILRRQADGRPMPDPEMVDFLMEMYNRLLRRGERPGPDTPR</sequence>
<dbReference type="PANTHER" id="PTHR42714:SF2">
    <property type="entry name" value="TRNA MODIFICATION GTPASE GTPBP3, MITOCHONDRIAL"/>
    <property type="match status" value="1"/>
</dbReference>
<dbReference type="Gene3D" id="3.40.50.300">
    <property type="entry name" value="P-loop containing nucleotide triphosphate hydrolases"/>
    <property type="match status" value="1"/>
</dbReference>
<evidence type="ECO:0000259" key="6">
    <source>
        <dbReference type="Pfam" id="PF01926"/>
    </source>
</evidence>
<dbReference type="PANTHER" id="PTHR42714">
    <property type="entry name" value="TRNA MODIFICATION GTPASE GTPBP3"/>
    <property type="match status" value="1"/>
</dbReference>
<dbReference type="EMBL" id="JAPDOD010000024">
    <property type="protein sequence ID" value="MDA0163421.1"/>
    <property type="molecule type" value="Genomic_DNA"/>
</dbReference>
<feature type="region of interest" description="Disordered" evidence="5">
    <location>
        <begin position="1"/>
        <end position="61"/>
    </location>
</feature>
<dbReference type="GO" id="GO:0002098">
    <property type="term" value="P:tRNA wobble uridine modification"/>
    <property type="evidence" value="ECO:0007669"/>
    <property type="project" value="TreeGrafter"/>
</dbReference>
<dbReference type="SUPFAM" id="SSF52540">
    <property type="entry name" value="P-loop containing nucleoside triphosphate hydrolases"/>
    <property type="match status" value="1"/>
</dbReference>
<dbReference type="InterPro" id="IPR025662">
    <property type="entry name" value="Sigma_54_int_dom_ATP-bd_1"/>
</dbReference>
<dbReference type="Pfam" id="PF05128">
    <property type="entry name" value="DUF697"/>
    <property type="match status" value="1"/>
</dbReference>
<keyword evidence="2" id="KW-0812">Transmembrane</keyword>
<dbReference type="Proteomes" id="UP001149140">
    <property type="component" value="Unassembled WGS sequence"/>
</dbReference>
<dbReference type="GO" id="GO:0016020">
    <property type="term" value="C:membrane"/>
    <property type="evidence" value="ECO:0007669"/>
    <property type="project" value="UniProtKB-SubCell"/>
</dbReference>
<dbReference type="PROSITE" id="PS00675">
    <property type="entry name" value="SIGMA54_INTERACT_1"/>
    <property type="match status" value="1"/>
</dbReference>
<keyword evidence="4" id="KW-0472">Membrane</keyword>
<dbReference type="InterPro" id="IPR021147">
    <property type="entry name" value="DUF697"/>
</dbReference>
<dbReference type="InterPro" id="IPR006073">
    <property type="entry name" value="GTP-bd"/>
</dbReference>
<dbReference type="GO" id="GO:0030488">
    <property type="term" value="P:tRNA methylation"/>
    <property type="evidence" value="ECO:0007669"/>
    <property type="project" value="TreeGrafter"/>
</dbReference>
<keyword evidence="8" id="KW-1185">Reference proteome</keyword>
<proteinExistence type="predicted"/>
<comment type="caution">
    <text evidence="7">The sequence shown here is derived from an EMBL/GenBank/DDBJ whole genome shotgun (WGS) entry which is preliminary data.</text>
</comment>
<gene>
    <name evidence="7" type="ORF">OM076_24320</name>
</gene>
<dbReference type="CDD" id="cd00882">
    <property type="entry name" value="Ras_like_GTPase"/>
    <property type="match status" value="1"/>
</dbReference>
<dbReference type="AlphaFoldDB" id="A0A9X3MXG5"/>